<dbReference type="EC" id="3.1.-.-" evidence="1"/>
<dbReference type="PANTHER" id="PTHR33988">
    <property type="entry name" value="ENDORIBONUCLEASE MAZF-RELATED"/>
    <property type="match status" value="1"/>
</dbReference>
<keyword evidence="1" id="KW-0378">Hydrolase</keyword>
<dbReference type="InterPro" id="IPR011067">
    <property type="entry name" value="Plasmid_toxin/cell-grow_inhib"/>
</dbReference>
<dbReference type="Pfam" id="PF02452">
    <property type="entry name" value="PemK_toxin"/>
    <property type="match status" value="1"/>
</dbReference>
<organism evidence="4">
    <name type="scientific">Candidatus Kentrum sp. MB</name>
    <dbReference type="NCBI Taxonomy" id="2138164"/>
    <lineage>
        <taxon>Bacteria</taxon>
        <taxon>Pseudomonadati</taxon>
        <taxon>Pseudomonadota</taxon>
        <taxon>Gammaproteobacteria</taxon>
        <taxon>Candidatus Kentrum</taxon>
    </lineage>
</organism>
<dbReference type="Gene3D" id="2.30.30.110">
    <property type="match status" value="1"/>
</dbReference>
<reference evidence="4" key="1">
    <citation type="submission" date="2019-02" db="EMBL/GenBank/DDBJ databases">
        <authorList>
            <person name="Gruber-Vodicka R. H."/>
            <person name="Seah K. B. B."/>
        </authorList>
    </citation>
    <scope>NUCLEOTIDE SEQUENCE</scope>
    <source>
        <strain evidence="2">BECK_BZ197</strain>
        <strain evidence="4">BECK_BZ198</strain>
        <strain evidence="3">BECK_BZ199</strain>
    </source>
</reference>
<dbReference type="GO" id="GO:0004521">
    <property type="term" value="F:RNA endonuclease activity"/>
    <property type="evidence" value="ECO:0007669"/>
    <property type="project" value="TreeGrafter"/>
</dbReference>
<dbReference type="InterPro" id="IPR003477">
    <property type="entry name" value="PemK-like"/>
</dbReference>
<sequence>MARVLRGDIIWADLDPTRGHEQAGLRPVLVLSEDVFNERSGTVIAVMLTSQPQRAGFSLTLELVSPRLPKRSWVKISQIRTLSIRRLGNKIAKASPEEINTVIDGFNQLIGCR</sequence>
<dbReference type="PANTHER" id="PTHR33988:SF2">
    <property type="entry name" value="ENDORIBONUCLEASE MAZF"/>
    <property type="match status" value="1"/>
</dbReference>
<keyword evidence="1" id="KW-0255">Endonuclease</keyword>
<dbReference type="PIRSF" id="PIRSF033490">
    <property type="entry name" value="MazF"/>
    <property type="match status" value="1"/>
</dbReference>
<accession>A0A451BGP2</accession>
<dbReference type="GO" id="GO:0006402">
    <property type="term" value="P:mRNA catabolic process"/>
    <property type="evidence" value="ECO:0007669"/>
    <property type="project" value="TreeGrafter"/>
</dbReference>
<comment type="similarity">
    <text evidence="1">Belongs to the PemK/MazF family.</text>
</comment>
<proteinExistence type="inferred from homology"/>
<dbReference type="GO" id="GO:0016075">
    <property type="term" value="P:rRNA catabolic process"/>
    <property type="evidence" value="ECO:0007669"/>
    <property type="project" value="TreeGrafter"/>
</dbReference>
<name>A0A451BGP2_9GAMM</name>
<dbReference type="EMBL" id="CAADGH010000143">
    <property type="protein sequence ID" value="VFK77465.1"/>
    <property type="molecule type" value="Genomic_DNA"/>
</dbReference>
<evidence type="ECO:0000256" key="1">
    <source>
        <dbReference type="PIRNR" id="PIRNR033490"/>
    </source>
</evidence>
<dbReference type="AlphaFoldDB" id="A0A451BGP2"/>
<dbReference type="SUPFAM" id="SSF50118">
    <property type="entry name" value="Cell growth inhibitor/plasmid maintenance toxic component"/>
    <property type="match status" value="1"/>
</dbReference>
<comment type="function">
    <text evidence="1">Toxic component of a type II toxin-antitoxin (TA) system.</text>
</comment>
<dbReference type="EMBL" id="CAADFQ010000152">
    <property type="protein sequence ID" value="VFK35847.1"/>
    <property type="molecule type" value="Genomic_DNA"/>
</dbReference>
<dbReference type="EMBL" id="CAADFO010000141">
    <property type="protein sequence ID" value="VFK33184.1"/>
    <property type="molecule type" value="Genomic_DNA"/>
</dbReference>
<keyword evidence="1" id="KW-0540">Nuclease</keyword>
<evidence type="ECO:0000313" key="2">
    <source>
        <dbReference type="EMBL" id="VFK33184.1"/>
    </source>
</evidence>
<protein>
    <recommendedName>
        <fullName evidence="1">mRNA interferase</fullName>
        <ecNumber evidence="1">3.1.-.-</ecNumber>
    </recommendedName>
</protein>
<dbReference type="GO" id="GO:0003677">
    <property type="term" value="F:DNA binding"/>
    <property type="evidence" value="ECO:0007669"/>
    <property type="project" value="InterPro"/>
</dbReference>
<evidence type="ECO:0000313" key="4">
    <source>
        <dbReference type="EMBL" id="VFK77465.1"/>
    </source>
</evidence>
<evidence type="ECO:0000313" key="3">
    <source>
        <dbReference type="EMBL" id="VFK35847.1"/>
    </source>
</evidence>
<dbReference type="GO" id="GO:0016787">
    <property type="term" value="F:hydrolase activity"/>
    <property type="evidence" value="ECO:0007669"/>
    <property type="project" value="UniProtKB-KW"/>
</dbReference>
<gene>
    <name evidence="2" type="ORF">BECKMB1821G_GA0114241_11415</name>
    <name evidence="4" type="ORF">BECKMB1821H_GA0114242_11435</name>
    <name evidence="3" type="ORF">BECKMB1821I_GA0114274_11525</name>
</gene>